<evidence type="ECO:0000313" key="2">
    <source>
        <dbReference type="EMBL" id="GAQ17315.1"/>
    </source>
</evidence>
<sequence length="248" mass="29376">MKKRFWFIAIGILTLAVLAIIYWFYFSKPTSFPTNERLIEEMNNSFPSAAASDIQETISVDDNNVLVPFISKNDDYSLSYWVWKRHKWRIASIDTTGTPMLWKVDRNHPSSYRVVWNIHPEDQLSYAAFYLRKDRGYHIIKGIEHYEPGVQMMKEVSFEEKSYGMFQLPEEWAAFMDSLSEFGAAKQEDTFYYRFFPEQYMSIGWIPYDQQNHEAYPERSVNGSGFSNENVYLDYIRILDESEIETVK</sequence>
<keyword evidence="1" id="KW-0812">Transmembrane</keyword>
<gene>
    <name evidence="2" type="ORF">OPHB3_1240</name>
</gene>
<dbReference type="AlphaFoldDB" id="A0A0U9H3S9"/>
<dbReference type="Proteomes" id="UP000052946">
    <property type="component" value="Unassembled WGS sequence"/>
</dbReference>
<name>A0A0U9H3S9_9BACI</name>
<reference evidence="3" key="1">
    <citation type="submission" date="2015-07" db="EMBL/GenBank/DDBJ databases">
        <title>Draft Genome Sequence of Oceanobacillus picturae Heshi-B3 that Was Isolated from Fermented Rice Bran with Aging Salted Mackerel, Which Was Named Heshiko as Traditional Fermented Seafood in Japan.</title>
        <authorList>
            <person name="Akuzawa S."/>
            <person name="Nakagawa J."/>
            <person name="Kanekatsu T."/>
            <person name="Kanesaki Y."/>
            <person name="Suzuki T."/>
        </authorList>
    </citation>
    <scope>NUCLEOTIDE SEQUENCE [LARGE SCALE GENOMIC DNA]</scope>
    <source>
        <strain evidence="3">Heshi-B3</strain>
    </source>
</reference>
<dbReference type="OrthoDB" id="2452975at2"/>
<comment type="caution">
    <text evidence="2">The sequence shown here is derived from an EMBL/GenBank/DDBJ whole genome shotgun (WGS) entry which is preliminary data.</text>
</comment>
<keyword evidence="1" id="KW-1133">Transmembrane helix</keyword>
<accession>A0A0U9H3S9</accession>
<keyword evidence="1" id="KW-0472">Membrane</keyword>
<dbReference type="EMBL" id="BBXV01000013">
    <property type="protein sequence ID" value="GAQ17315.1"/>
    <property type="molecule type" value="Genomic_DNA"/>
</dbReference>
<proteinExistence type="predicted"/>
<dbReference type="RefSeq" id="WP_058949761.1">
    <property type="nucleotide sequence ID" value="NZ_BBXV01000013.1"/>
</dbReference>
<reference evidence="2 3" key="2">
    <citation type="journal article" date="2016" name="Genome Announc.">
        <title>Draft Genome Sequence of Oceanobacillus picturae Heshi-B3, Isolated from Fermented Rice Bran in a Traditional Japanese Seafood Dish.</title>
        <authorList>
            <person name="Akuzawa S."/>
            <person name="Nagaoka J."/>
            <person name="Kanekatsu M."/>
            <person name="Kanesaki Y."/>
            <person name="Suzuki T."/>
        </authorList>
    </citation>
    <scope>NUCLEOTIDE SEQUENCE [LARGE SCALE GENOMIC DNA]</scope>
    <source>
        <strain evidence="2 3">Heshi-B3</strain>
    </source>
</reference>
<feature type="transmembrane region" description="Helical" evidence="1">
    <location>
        <begin position="5"/>
        <end position="25"/>
    </location>
</feature>
<evidence type="ECO:0000256" key="1">
    <source>
        <dbReference type="SAM" id="Phobius"/>
    </source>
</evidence>
<organism evidence="2 3">
    <name type="scientific">Oceanobacillus picturae</name>
    <dbReference type="NCBI Taxonomy" id="171693"/>
    <lineage>
        <taxon>Bacteria</taxon>
        <taxon>Bacillati</taxon>
        <taxon>Bacillota</taxon>
        <taxon>Bacilli</taxon>
        <taxon>Bacillales</taxon>
        <taxon>Bacillaceae</taxon>
        <taxon>Oceanobacillus</taxon>
    </lineage>
</organism>
<protein>
    <submittedName>
        <fullName evidence="2">Uncharacterized protein</fullName>
    </submittedName>
</protein>
<evidence type="ECO:0000313" key="3">
    <source>
        <dbReference type="Proteomes" id="UP000052946"/>
    </source>
</evidence>